<dbReference type="InterPro" id="IPR037401">
    <property type="entry name" value="SnoaL-like"/>
</dbReference>
<proteinExistence type="predicted"/>
<dbReference type="RefSeq" id="XP_069228302.1">
    <property type="nucleotide sequence ID" value="XM_069375070.1"/>
</dbReference>
<accession>A0AB34KM00</accession>
<keyword evidence="1" id="KW-0732">Signal</keyword>
<dbReference type="SUPFAM" id="SSF54427">
    <property type="entry name" value="NTF2-like"/>
    <property type="match status" value="1"/>
</dbReference>
<organism evidence="3 4">
    <name type="scientific">Cladosporium halotolerans</name>
    <dbReference type="NCBI Taxonomy" id="1052096"/>
    <lineage>
        <taxon>Eukaryota</taxon>
        <taxon>Fungi</taxon>
        <taxon>Dikarya</taxon>
        <taxon>Ascomycota</taxon>
        <taxon>Pezizomycotina</taxon>
        <taxon>Dothideomycetes</taxon>
        <taxon>Dothideomycetidae</taxon>
        <taxon>Cladosporiales</taxon>
        <taxon>Cladosporiaceae</taxon>
        <taxon>Cladosporium</taxon>
    </lineage>
</organism>
<comment type="caution">
    <text evidence="3">The sequence shown here is derived from an EMBL/GenBank/DDBJ whole genome shotgun (WGS) entry which is preliminary data.</text>
</comment>
<evidence type="ECO:0000313" key="4">
    <source>
        <dbReference type="Proteomes" id="UP000803884"/>
    </source>
</evidence>
<evidence type="ECO:0000313" key="3">
    <source>
        <dbReference type="EMBL" id="KAL1585196.1"/>
    </source>
</evidence>
<feature type="chain" id="PRO_5044316390" description="SnoaL-like domain-containing protein" evidence="1">
    <location>
        <begin position="20"/>
        <end position="183"/>
    </location>
</feature>
<dbReference type="Proteomes" id="UP000803884">
    <property type="component" value="Unassembled WGS sequence"/>
</dbReference>
<dbReference type="GeneID" id="96007908"/>
<feature type="signal peptide" evidence="1">
    <location>
        <begin position="1"/>
        <end position="19"/>
    </location>
</feature>
<dbReference type="Pfam" id="PF13577">
    <property type="entry name" value="SnoaL_4"/>
    <property type="match status" value="1"/>
</dbReference>
<dbReference type="AlphaFoldDB" id="A0AB34KM00"/>
<sequence>MHAISIVASFLLLALSAKALPPVKDTSSNGWVIESLSQSEHKLAYLLSTKDYAALDEVMTQDIIYDATDLGEYGGKTEGLTETVAGLRANGEGAKVEAIVSNLLLLDLISPKKAKTSTYITRSRWVENALDDIKETYRVFYRCEDIWVLEGGAWKLQYSKVYNMGYGVEAPYYGKTGPTNEQD</sequence>
<dbReference type="InterPro" id="IPR032710">
    <property type="entry name" value="NTF2-like_dom_sf"/>
</dbReference>
<dbReference type="EMBL" id="JAAQHG020000021">
    <property type="protein sequence ID" value="KAL1585196.1"/>
    <property type="molecule type" value="Genomic_DNA"/>
</dbReference>
<feature type="domain" description="SnoaL-like" evidence="2">
    <location>
        <begin position="38"/>
        <end position="158"/>
    </location>
</feature>
<evidence type="ECO:0000259" key="2">
    <source>
        <dbReference type="Pfam" id="PF13577"/>
    </source>
</evidence>
<dbReference type="Gene3D" id="3.10.450.50">
    <property type="match status" value="1"/>
</dbReference>
<protein>
    <recommendedName>
        <fullName evidence="2">SnoaL-like domain-containing protein</fullName>
    </recommendedName>
</protein>
<gene>
    <name evidence="3" type="ORF">WHR41_06465</name>
</gene>
<name>A0AB34KM00_9PEZI</name>
<keyword evidence="4" id="KW-1185">Reference proteome</keyword>
<evidence type="ECO:0000256" key="1">
    <source>
        <dbReference type="SAM" id="SignalP"/>
    </source>
</evidence>
<reference evidence="3 4" key="1">
    <citation type="journal article" date="2020" name="Microbiol. Resour. Announc.">
        <title>Draft Genome Sequence of a Cladosporium Species Isolated from the Mesophotic Ascidian Didemnum maculosum.</title>
        <authorList>
            <person name="Gioti A."/>
            <person name="Siaperas R."/>
            <person name="Nikolaivits E."/>
            <person name="Le Goff G."/>
            <person name="Ouazzani J."/>
            <person name="Kotoulas G."/>
            <person name="Topakas E."/>
        </authorList>
    </citation>
    <scope>NUCLEOTIDE SEQUENCE [LARGE SCALE GENOMIC DNA]</scope>
    <source>
        <strain evidence="3 4">TM138-S3</strain>
    </source>
</reference>